<comment type="caution">
    <text evidence="1">The sequence shown here is derived from an EMBL/GenBank/DDBJ whole genome shotgun (WGS) entry which is preliminary data.</text>
</comment>
<dbReference type="Gene3D" id="3.40.50.300">
    <property type="entry name" value="P-loop containing nucleotide triphosphate hydrolases"/>
    <property type="match status" value="1"/>
</dbReference>
<organism evidence="1">
    <name type="scientific">marine sediment metagenome</name>
    <dbReference type="NCBI Taxonomy" id="412755"/>
    <lineage>
        <taxon>unclassified sequences</taxon>
        <taxon>metagenomes</taxon>
        <taxon>ecological metagenomes</taxon>
    </lineage>
</organism>
<evidence type="ECO:0000313" key="1">
    <source>
        <dbReference type="EMBL" id="GAI66867.1"/>
    </source>
</evidence>
<accession>X1QED9</accession>
<feature type="non-terminal residue" evidence="1">
    <location>
        <position position="1"/>
    </location>
</feature>
<feature type="non-terminal residue" evidence="1">
    <location>
        <position position="266"/>
    </location>
</feature>
<protein>
    <submittedName>
        <fullName evidence="1">Uncharacterized protein</fullName>
    </submittedName>
</protein>
<dbReference type="EMBL" id="BARW01004818">
    <property type="protein sequence ID" value="GAI66867.1"/>
    <property type="molecule type" value="Genomic_DNA"/>
</dbReference>
<dbReference type="SUPFAM" id="SSF52540">
    <property type="entry name" value="P-loop containing nucleoside triphosphate hydrolases"/>
    <property type="match status" value="1"/>
</dbReference>
<dbReference type="InterPro" id="IPR027417">
    <property type="entry name" value="P-loop_NTPase"/>
</dbReference>
<dbReference type="AlphaFoldDB" id="X1QED9"/>
<proteinExistence type="predicted"/>
<name>X1QED9_9ZZZZ</name>
<reference evidence="1" key="1">
    <citation type="journal article" date="2014" name="Front. Microbiol.">
        <title>High frequency of phylogenetically diverse reductive dehalogenase-homologous genes in deep subseafloor sedimentary metagenomes.</title>
        <authorList>
            <person name="Kawai M."/>
            <person name="Futagami T."/>
            <person name="Toyoda A."/>
            <person name="Takaki Y."/>
            <person name="Nishi S."/>
            <person name="Hori S."/>
            <person name="Arai W."/>
            <person name="Tsubouchi T."/>
            <person name="Morono Y."/>
            <person name="Uchiyama I."/>
            <person name="Ito T."/>
            <person name="Fujiyama A."/>
            <person name="Inagaki F."/>
            <person name="Takami H."/>
        </authorList>
    </citation>
    <scope>NUCLEOTIDE SEQUENCE</scope>
    <source>
        <strain evidence="1">Expedition CK06-06</strain>
    </source>
</reference>
<sequence>QNDEPPENPLDETFLELAGNAISRHRQLISTDVLNIMTFHGFCLYMAKRAPLEAGIAPDCEIMDEEIQPILMDEALQNVRDRLFSSPRGDIKRTAFENRLLYHNNNWKSISEELKEVIKTRDQFEDLIMEVRLHGITSLPSVLNERLQAYIERKIHNLLEKFRSSNLGAGWEEFVDHLSSKGAEVNGLPSLLPNPSWEELPSWQAIAERILTKVGNPRKQFGPKSGFYSNFKKTIWGELIESLPEDTANALHETRDYPAEGDTIAD</sequence>
<gene>
    <name evidence="1" type="ORF">S12H4_10972</name>
</gene>